<protein>
    <submittedName>
        <fullName evidence="2">Uncharacterized protein</fullName>
    </submittedName>
</protein>
<sequence>ECSLTLIWIEWIGRSRYCTISKCNVDNRRIFEIQPMPLNIGNDGMLVEEAVHAENEEDGHSDEGQERIHHHRHNQLRKSLMASYEHENGSDQFEYSLHFLSDTCCSLVFVHLEDRRDHSRERSNDQQNSQDLRSCLNAQASTAAAPGHGLI</sequence>
<dbReference type="AlphaFoldDB" id="A0AAV5VT34"/>
<evidence type="ECO:0000313" key="3">
    <source>
        <dbReference type="Proteomes" id="UP001432322"/>
    </source>
</evidence>
<keyword evidence="3" id="KW-1185">Reference proteome</keyword>
<accession>A0AAV5VT34</accession>
<name>A0AAV5VT34_9BILA</name>
<dbReference type="EMBL" id="BTSY01000004">
    <property type="protein sequence ID" value="GMT22729.1"/>
    <property type="molecule type" value="Genomic_DNA"/>
</dbReference>
<evidence type="ECO:0000256" key="1">
    <source>
        <dbReference type="SAM" id="MobiDB-lite"/>
    </source>
</evidence>
<proteinExistence type="predicted"/>
<feature type="region of interest" description="Disordered" evidence="1">
    <location>
        <begin position="53"/>
        <end position="75"/>
    </location>
</feature>
<feature type="non-terminal residue" evidence="2">
    <location>
        <position position="1"/>
    </location>
</feature>
<evidence type="ECO:0000313" key="2">
    <source>
        <dbReference type="EMBL" id="GMT22729.1"/>
    </source>
</evidence>
<feature type="non-terminal residue" evidence="2">
    <location>
        <position position="151"/>
    </location>
</feature>
<gene>
    <name evidence="2" type="ORF">PFISCL1PPCAC_14026</name>
</gene>
<organism evidence="2 3">
    <name type="scientific">Pristionchus fissidentatus</name>
    <dbReference type="NCBI Taxonomy" id="1538716"/>
    <lineage>
        <taxon>Eukaryota</taxon>
        <taxon>Metazoa</taxon>
        <taxon>Ecdysozoa</taxon>
        <taxon>Nematoda</taxon>
        <taxon>Chromadorea</taxon>
        <taxon>Rhabditida</taxon>
        <taxon>Rhabditina</taxon>
        <taxon>Diplogasteromorpha</taxon>
        <taxon>Diplogasteroidea</taxon>
        <taxon>Neodiplogasteridae</taxon>
        <taxon>Pristionchus</taxon>
    </lineage>
</organism>
<dbReference type="Proteomes" id="UP001432322">
    <property type="component" value="Unassembled WGS sequence"/>
</dbReference>
<reference evidence="2" key="1">
    <citation type="submission" date="2023-10" db="EMBL/GenBank/DDBJ databases">
        <title>Genome assembly of Pristionchus species.</title>
        <authorList>
            <person name="Yoshida K."/>
            <person name="Sommer R.J."/>
        </authorList>
    </citation>
    <scope>NUCLEOTIDE SEQUENCE</scope>
    <source>
        <strain evidence="2">RS5133</strain>
    </source>
</reference>
<comment type="caution">
    <text evidence="2">The sequence shown here is derived from an EMBL/GenBank/DDBJ whole genome shotgun (WGS) entry which is preliminary data.</text>
</comment>